<dbReference type="CDD" id="cd23821">
    <property type="entry name" value="RWD_IMPACT"/>
    <property type="match status" value="1"/>
</dbReference>
<comment type="similarity">
    <text evidence="2">Belongs to the IMPACT family.</text>
</comment>
<dbReference type="OMA" id="FYEISAP"/>
<dbReference type="InterPro" id="IPR036956">
    <property type="entry name" value="Impact_N_sf"/>
</dbReference>
<dbReference type="EMBL" id="VCGU01000001">
    <property type="protein sequence ID" value="TRY80358.1"/>
    <property type="molecule type" value="Genomic_DNA"/>
</dbReference>
<keyword evidence="5" id="KW-0810">Translation regulation</keyword>
<dbReference type="InterPro" id="IPR006575">
    <property type="entry name" value="RWD_dom"/>
</dbReference>
<evidence type="ECO:0000256" key="1">
    <source>
        <dbReference type="ARBA" id="ARBA00004496"/>
    </source>
</evidence>
<evidence type="ECO:0000256" key="3">
    <source>
        <dbReference type="ARBA" id="ARBA00022490"/>
    </source>
</evidence>
<keyword evidence="3" id="KW-0963">Cytoplasm</keyword>
<evidence type="ECO:0000256" key="6">
    <source>
        <dbReference type="ARBA" id="ARBA00023016"/>
    </source>
</evidence>
<evidence type="ECO:0000256" key="5">
    <source>
        <dbReference type="ARBA" id="ARBA00022845"/>
    </source>
</evidence>
<accession>A0A553PRP2</accession>
<dbReference type="Pfam" id="PF01205">
    <property type="entry name" value="Impact_N"/>
    <property type="match status" value="1"/>
</dbReference>
<keyword evidence="6" id="KW-0346">Stress response</keyword>
<name>A0A553PRP2_TIGCA</name>
<comment type="subcellular location">
    <subcellularLocation>
        <location evidence="1">Cytoplasm</location>
    </subcellularLocation>
</comment>
<evidence type="ECO:0000313" key="8">
    <source>
        <dbReference type="EMBL" id="TRY80358.1"/>
    </source>
</evidence>
<comment type="caution">
    <text evidence="8">The sequence shown here is derived from an EMBL/GenBank/DDBJ whole genome shotgun (WGS) entry which is preliminary data.</text>
</comment>
<dbReference type="PROSITE" id="PS50908">
    <property type="entry name" value="RWD"/>
    <property type="match status" value="1"/>
</dbReference>
<proteinExistence type="inferred from homology"/>
<dbReference type="SUPFAM" id="SSF54495">
    <property type="entry name" value="UBC-like"/>
    <property type="match status" value="1"/>
</dbReference>
<dbReference type="InterPro" id="IPR001498">
    <property type="entry name" value="Impact_N"/>
</dbReference>
<organism evidence="8 9">
    <name type="scientific">Tigriopus californicus</name>
    <name type="common">Marine copepod</name>
    <dbReference type="NCBI Taxonomy" id="6832"/>
    <lineage>
        <taxon>Eukaryota</taxon>
        <taxon>Metazoa</taxon>
        <taxon>Ecdysozoa</taxon>
        <taxon>Arthropoda</taxon>
        <taxon>Crustacea</taxon>
        <taxon>Multicrustacea</taxon>
        <taxon>Hexanauplia</taxon>
        <taxon>Copepoda</taxon>
        <taxon>Harpacticoida</taxon>
        <taxon>Harpacticidae</taxon>
        <taxon>Tigriopus</taxon>
    </lineage>
</organism>
<evidence type="ECO:0000256" key="2">
    <source>
        <dbReference type="ARBA" id="ARBA00007665"/>
    </source>
</evidence>
<protein>
    <recommendedName>
        <fullName evidence="7">RWD domain-containing protein</fullName>
    </recommendedName>
</protein>
<evidence type="ECO:0000313" key="9">
    <source>
        <dbReference type="Proteomes" id="UP000318571"/>
    </source>
</evidence>
<dbReference type="STRING" id="6832.A0A553PRP2"/>
<gene>
    <name evidence="8" type="ORF">TCAL_02992</name>
</gene>
<evidence type="ECO:0000259" key="7">
    <source>
        <dbReference type="PROSITE" id="PS50908"/>
    </source>
</evidence>
<dbReference type="Gene3D" id="3.30.230.30">
    <property type="entry name" value="Impact, N-terminal domain"/>
    <property type="match status" value="1"/>
</dbReference>
<dbReference type="PANTHER" id="PTHR16301">
    <property type="entry name" value="IMPACT-RELATED"/>
    <property type="match status" value="1"/>
</dbReference>
<dbReference type="InterPro" id="IPR016135">
    <property type="entry name" value="UBQ-conjugating_enzyme/RWD"/>
</dbReference>
<dbReference type="GO" id="GO:0005737">
    <property type="term" value="C:cytoplasm"/>
    <property type="evidence" value="ECO:0007669"/>
    <property type="project" value="UniProtKB-SubCell"/>
</dbReference>
<dbReference type="Proteomes" id="UP000318571">
    <property type="component" value="Chromosome 12"/>
</dbReference>
<dbReference type="PANTHER" id="PTHR16301:SF25">
    <property type="entry name" value="PROTEIN IMPACT"/>
    <property type="match status" value="1"/>
</dbReference>
<dbReference type="InterPro" id="IPR023582">
    <property type="entry name" value="Impact"/>
</dbReference>
<reference evidence="8 9" key="1">
    <citation type="journal article" date="2018" name="Nat. Ecol. Evol.">
        <title>Genomic signatures of mitonuclear coevolution across populations of Tigriopus californicus.</title>
        <authorList>
            <person name="Barreto F.S."/>
            <person name="Watson E.T."/>
            <person name="Lima T.G."/>
            <person name="Willett C.S."/>
            <person name="Edmands S."/>
            <person name="Li W."/>
            <person name="Burton R.S."/>
        </authorList>
    </citation>
    <scope>NUCLEOTIDE SEQUENCE [LARGE SCALE GENOMIC DNA]</scope>
    <source>
        <strain evidence="8 9">San Diego</strain>
    </source>
</reference>
<dbReference type="Pfam" id="PF05773">
    <property type="entry name" value="RWD"/>
    <property type="match status" value="1"/>
</dbReference>
<feature type="domain" description="RWD" evidence="7">
    <location>
        <begin position="13"/>
        <end position="135"/>
    </location>
</feature>
<evidence type="ECO:0000256" key="4">
    <source>
        <dbReference type="ARBA" id="ARBA00022491"/>
    </source>
</evidence>
<dbReference type="GO" id="GO:0140469">
    <property type="term" value="P:GCN2-mediated signaling"/>
    <property type="evidence" value="ECO:0007669"/>
    <property type="project" value="TreeGrafter"/>
</dbReference>
<dbReference type="InterPro" id="IPR020568">
    <property type="entry name" value="Ribosomal_Su5_D2-typ_SF"/>
</dbReference>
<keyword evidence="9" id="KW-1185">Reference proteome</keyword>
<dbReference type="SMART" id="SM00591">
    <property type="entry name" value="RWD"/>
    <property type="match status" value="1"/>
</dbReference>
<keyword evidence="4" id="KW-0678">Repressor</keyword>
<sequence>MTPTEGNLAQQTEEIEVLSSIFLDRVTVHSSTQFDVRIEPEAVLRVTFPSTYPSEVITRYNQSRPSVGGICMFRPLYNCLTSRFMLPIFELSAPMLSKKRKDQLGRQLEQIGCQYQGLPVVFTWVEAIQERLFQWSHHSKTGEKGRKAATKNANYNPGVDLCPQITSGAVIEDRKSVFQAHFAVVDRIEQVEAMLAKLKTNRKISNAKHNMLAYRMKAHDGSVVQDFDNDGENQGGSRLLHLLEAAGALNVAVVVTRWFGGIQIGPDRFKHINTAARAILEAEGVIGKGNAGKSKRKRG</sequence>
<dbReference type="AlphaFoldDB" id="A0A553PRP2"/>
<dbReference type="Gene3D" id="3.10.110.10">
    <property type="entry name" value="Ubiquitin Conjugating Enzyme"/>
    <property type="match status" value="1"/>
</dbReference>
<dbReference type="SUPFAM" id="SSF54211">
    <property type="entry name" value="Ribosomal protein S5 domain 2-like"/>
    <property type="match status" value="1"/>
</dbReference>
<dbReference type="GO" id="GO:0006446">
    <property type="term" value="P:regulation of translational initiation"/>
    <property type="evidence" value="ECO:0007669"/>
    <property type="project" value="TreeGrafter"/>
</dbReference>